<reference evidence="2 3" key="1">
    <citation type="journal article" date="2009" name="Stand. Genomic Sci.">
        <title>Complete genome sequence of Jonesia denitrificans type strain (Prevot 55134).</title>
        <authorList>
            <person name="Pukall R."/>
            <person name="Gehrich-Schroter G."/>
            <person name="Lapidus A."/>
            <person name="Nolan M."/>
            <person name="Glavina Del Rio T."/>
            <person name="Lucas S."/>
            <person name="Chen F."/>
            <person name="Tice H."/>
            <person name="Pitluck S."/>
            <person name="Cheng J.F."/>
            <person name="Copeland A."/>
            <person name="Saunders E."/>
            <person name="Brettin T."/>
            <person name="Detter J.C."/>
            <person name="Bruce D."/>
            <person name="Goodwin L."/>
            <person name="Pati A."/>
            <person name="Ivanova N."/>
            <person name="Mavromatis K."/>
            <person name="Ovchinnikova G."/>
            <person name="Chen A."/>
            <person name="Palaniappan K."/>
            <person name="Land M."/>
            <person name="Hauser L."/>
            <person name="Chang Y.J."/>
            <person name="Jeffries C.D."/>
            <person name="Chain P."/>
            <person name="Goker M."/>
            <person name="Bristow J."/>
            <person name="Eisen J.A."/>
            <person name="Markowitz V."/>
            <person name="Hugenholtz P."/>
            <person name="Kyrpides N.C."/>
            <person name="Klenk H.P."/>
            <person name="Han C."/>
        </authorList>
    </citation>
    <scope>NUCLEOTIDE SEQUENCE [LARGE SCALE GENOMIC DNA]</scope>
    <source>
        <strain evidence="3">ATCC 14870 / DSM 20603 / BCRC 15368 / CIP 55.134 / JCM 11481 / NBRC 15587 / NCTC 10816 / Prevot 55134</strain>
    </source>
</reference>
<feature type="transmembrane region" description="Helical" evidence="1">
    <location>
        <begin position="54"/>
        <end position="80"/>
    </location>
</feature>
<keyword evidence="3" id="KW-1185">Reference proteome</keyword>
<evidence type="ECO:0000256" key="1">
    <source>
        <dbReference type="SAM" id="Phobius"/>
    </source>
</evidence>
<sequence length="139" mass="14620">MAIIVLALLAAPRVILHDLDIIQEGTAINALFVFLPPIVWIVVALAARVPTPFVTILAIGVCYGIFLALGHQLMWGIAFADDPPQLGGNLAGLDTTFQAVLLRSFAAVSSLVTGAIVGAISGLVAWGLSALMRRSRPQH</sequence>
<dbReference type="RefSeq" id="WP_015771749.1">
    <property type="nucleotide sequence ID" value="NC_013174.1"/>
</dbReference>
<accession>C7R4V1</accession>
<dbReference type="EMBL" id="CP001706">
    <property type="protein sequence ID" value="ACV09121.1"/>
    <property type="molecule type" value="Genomic_DNA"/>
</dbReference>
<dbReference type="KEGG" id="jde:Jden_1472"/>
<proteinExistence type="predicted"/>
<dbReference type="eggNOG" id="ENOG5032QVU">
    <property type="taxonomic scope" value="Bacteria"/>
</dbReference>
<gene>
    <name evidence="2" type="ordered locus">Jden_1472</name>
</gene>
<name>C7R4V1_JONDD</name>
<dbReference type="AlphaFoldDB" id="C7R4V1"/>
<keyword evidence="1" id="KW-0472">Membrane</keyword>
<protein>
    <submittedName>
        <fullName evidence="2">Uncharacterized protein</fullName>
    </submittedName>
</protein>
<feature type="transmembrane region" description="Helical" evidence="1">
    <location>
        <begin position="26"/>
        <end position="47"/>
    </location>
</feature>
<evidence type="ECO:0000313" key="3">
    <source>
        <dbReference type="Proteomes" id="UP000000628"/>
    </source>
</evidence>
<evidence type="ECO:0000313" key="2">
    <source>
        <dbReference type="EMBL" id="ACV09121.1"/>
    </source>
</evidence>
<keyword evidence="1" id="KW-0812">Transmembrane</keyword>
<organism evidence="2 3">
    <name type="scientific">Jonesia denitrificans (strain ATCC 14870 / DSM 20603 / BCRC 15368 / CIP 55.134 / JCM 11481 / NBRC 15587 / NCTC 10816 / Prevot 55134)</name>
    <name type="common">Listeria denitrificans</name>
    <dbReference type="NCBI Taxonomy" id="471856"/>
    <lineage>
        <taxon>Bacteria</taxon>
        <taxon>Bacillati</taxon>
        <taxon>Actinomycetota</taxon>
        <taxon>Actinomycetes</taxon>
        <taxon>Micrococcales</taxon>
        <taxon>Jonesiaceae</taxon>
        <taxon>Jonesia</taxon>
    </lineage>
</organism>
<keyword evidence="1" id="KW-1133">Transmembrane helix</keyword>
<dbReference type="Proteomes" id="UP000000628">
    <property type="component" value="Chromosome"/>
</dbReference>
<dbReference type="HOGENOM" id="CLU_130966_0_0_11"/>
<feature type="transmembrane region" description="Helical" evidence="1">
    <location>
        <begin position="100"/>
        <end position="128"/>
    </location>
</feature>